<evidence type="ECO:0000259" key="11">
    <source>
        <dbReference type="PROSITE" id="PS51847"/>
    </source>
</evidence>
<protein>
    <recommendedName>
        <fullName evidence="11">SMP-LTD domain-containing protein</fullName>
    </recommendedName>
</protein>
<sequence>MEAALLSSRSFHLVLLLIFIGPCSLLLAQGFIWILEIEKVSKSWLTDKGPIDQKRKKEILEVTPVRKHAKVKDQSLVLTESDNSVTEIQLKGCTIAAVSATSFSSRKWAKRYPIKVESKTSAIYHASKTFYIFLETSWEKESWCKALRLASCDDKAKLKWFAKVRLEFDSYLTALYKGYPSFMKPSIGLNAGAVNKSSKIDSSSSKVRQFLKKFAKKSSKSGVENTASWSSTSGREERKIFEKSRSLQESVSATGLVKSAPTGKEPRCSAEENMVGSSLSCSTHSGSRSNLSTISDVDSDEKTSSDEGTLCWNLIISRLFFDAKSNAQIKDSILARVQRTLSNMRSPSYIGEVTCTGIHHGNLPPYVHAMRILPSHMNEVVALELDIDYSGGAVLDIETRLEVRELNLQEGTNTNLESSSVGEVTADLLEGFEYYGKQLKLSDGTIAETEQQDEGDPKHGRFKYLFCS</sequence>
<gene>
    <name evidence="12" type="ORF">RJ639_033500</name>
</gene>
<reference evidence="12" key="1">
    <citation type="submission" date="2022-12" db="EMBL/GenBank/DDBJ databases">
        <title>Draft genome assemblies for two species of Escallonia (Escalloniales).</title>
        <authorList>
            <person name="Chanderbali A."/>
            <person name="Dervinis C."/>
            <person name="Anghel I."/>
            <person name="Soltis D."/>
            <person name="Soltis P."/>
            <person name="Zapata F."/>
        </authorList>
    </citation>
    <scope>NUCLEOTIDE SEQUENCE</scope>
    <source>
        <strain evidence="12">UCBG64.0493</strain>
        <tissue evidence="12">Leaf</tissue>
    </source>
</reference>
<evidence type="ECO:0000313" key="12">
    <source>
        <dbReference type="EMBL" id="KAK3035771.1"/>
    </source>
</evidence>
<keyword evidence="6" id="KW-0445">Lipid transport</keyword>
<evidence type="ECO:0000313" key="13">
    <source>
        <dbReference type="Proteomes" id="UP001188597"/>
    </source>
</evidence>
<evidence type="ECO:0000256" key="3">
    <source>
        <dbReference type="ARBA" id="ARBA00022692"/>
    </source>
</evidence>
<evidence type="ECO:0000256" key="7">
    <source>
        <dbReference type="ARBA" id="ARBA00023121"/>
    </source>
</evidence>
<dbReference type="SUPFAM" id="SSF50729">
    <property type="entry name" value="PH domain-like"/>
    <property type="match status" value="1"/>
</dbReference>
<dbReference type="Pfam" id="PF10296">
    <property type="entry name" value="MMM1"/>
    <property type="match status" value="1"/>
</dbReference>
<organism evidence="12 13">
    <name type="scientific">Escallonia herrerae</name>
    <dbReference type="NCBI Taxonomy" id="1293975"/>
    <lineage>
        <taxon>Eukaryota</taxon>
        <taxon>Viridiplantae</taxon>
        <taxon>Streptophyta</taxon>
        <taxon>Embryophyta</taxon>
        <taxon>Tracheophyta</taxon>
        <taxon>Spermatophyta</taxon>
        <taxon>Magnoliopsida</taxon>
        <taxon>eudicotyledons</taxon>
        <taxon>Gunneridae</taxon>
        <taxon>Pentapetalae</taxon>
        <taxon>asterids</taxon>
        <taxon>campanulids</taxon>
        <taxon>Escalloniales</taxon>
        <taxon>Escalloniaceae</taxon>
        <taxon>Escallonia</taxon>
    </lineage>
</organism>
<dbReference type="GO" id="GO:0008289">
    <property type="term" value="F:lipid binding"/>
    <property type="evidence" value="ECO:0007669"/>
    <property type="project" value="UniProtKB-KW"/>
</dbReference>
<evidence type="ECO:0000256" key="2">
    <source>
        <dbReference type="ARBA" id="ARBA00022448"/>
    </source>
</evidence>
<evidence type="ECO:0000256" key="9">
    <source>
        <dbReference type="SAM" id="MobiDB-lite"/>
    </source>
</evidence>
<keyword evidence="2" id="KW-0813">Transport</keyword>
<dbReference type="PANTHER" id="PTHR13466:SF0">
    <property type="entry name" value="SMP-LTD DOMAIN-CONTAINING PROTEIN"/>
    <property type="match status" value="1"/>
</dbReference>
<dbReference type="GO" id="GO:0005789">
    <property type="term" value="C:endoplasmic reticulum membrane"/>
    <property type="evidence" value="ECO:0007669"/>
    <property type="project" value="UniProtKB-SubCell"/>
</dbReference>
<dbReference type="InterPro" id="IPR031468">
    <property type="entry name" value="SMP_LBD"/>
</dbReference>
<dbReference type="EMBL" id="JAVXUP010000166">
    <property type="protein sequence ID" value="KAK3035771.1"/>
    <property type="molecule type" value="Genomic_DNA"/>
</dbReference>
<dbReference type="InterPro" id="IPR019411">
    <property type="entry name" value="MMM1_dom"/>
</dbReference>
<feature type="region of interest" description="Disordered" evidence="9">
    <location>
        <begin position="252"/>
        <end position="300"/>
    </location>
</feature>
<keyword evidence="13" id="KW-1185">Reference proteome</keyword>
<dbReference type="PANTHER" id="PTHR13466">
    <property type="entry name" value="TEX2 PROTEIN-RELATED"/>
    <property type="match status" value="1"/>
</dbReference>
<proteinExistence type="predicted"/>
<keyword evidence="8 10" id="KW-0472">Membrane</keyword>
<evidence type="ECO:0000256" key="1">
    <source>
        <dbReference type="ARBA" id="ARBA00004586"/>
    </source>
</evidence>
<keyword evidence="5 10" id="KW-1133">Transmembrane helix</keyword>
<dbReference type="Pfam" id="PF23065">
    <property type="entry name" value="PH_SMPa"/>
    <property type="match status" value="1"/>
</dbReference>
<feature type="transmembrane region" description="Helical" evidence="10">
    <location>
        <begin position="12"/>
        <end position="35"/>
    </location>
</feature>
<evidence type="ECO:0000256" key="8">
    <source>
        <dbReference type="ARBA" id="ARBA00023136"/>
    </source>
</evidence>
<evidence type="ECO:0000256" key="5">
    <source>
        <dbReference type="ARBA" id="ARBA00022989"/>
    </source>
</evidence>
<dbReference type="GO" id="GO:0006869">
    <property type="term" value="P:lipid transport"/>
    <property type="evidence" value="ECO:0007669"/>
    <property type="project" value="UniProtKB-KW"/>
</dbReference>
<dbReference type="Proteomes" id="UP001188597">
    <property type="component" value="Unassembled WGS sequence"/>
</dbReference>
<keyword evidence="3 10" id="KW-0812">Transmembrane</keyword>
<feature type="domain" description="SMP-LTD" evidence="11">
    <location>
        <begin position="306"/>
        <end position="468"/>
    </location>
</feature>
<evidence type="ECO:0000256" key="10">
    <source>
        <dbReference type="SAM" id="Phobius"/>
    </source>
</evidence>
<comment type="subcellular location">
    <subcellularLocation>
        <location evidence="1">Endoplasmic reticulum membrane</location>
    </subcellularLocation>
</comment>
<name>A0AA88WXE4_9ASTE</name>
<dbReference type="InterPro" id="IPR057080">
    <property type="entry name" value="PH_SMPa"/>
</dbReference>
<comment type="caution">
    <text evidence="12">The sequence shown here is derived from an EMBL/GenBank/DDBJ whole genome shotgun (WGS) entry which is preliminary data.</text>
</comment>
<feature type="compositionally biased region" description="Low complexity" evidence="9">
    <location>
        <begin position="277"/>
        <end position="289"/>
    </location>
</feature>
<dbReference type="PROSITE" id="PS51847">
    <property type="entry name" value="SMP"/>
    <property type="match status" value="1"/>
</dbReference>
<dbReference type="AlphaFoldDB" id="A0AA88WXE4"/>
<evidence type="ECO:0000256" key="6">
    <source>
        <dbReference type="ARBA" id="ARBA00023055"/>
    </source>
</evidence>
<keyword evidence="4" id="KW-0256">Endoplasmic reticulum</keyword>
<keyword evidence="7" id="KW-0446">Lipid-binding</keyword>
<evidence type="ECO:0000256" key="4">
    <source>
        <dbReference type="ARBA" id="ARBA00022824"/>
    </source>
</evidence>
<accession>A0AA88WXE4</accession>